<keyword evidence="1" id="KW-0597">Phosphoprotein</keyword>
<feature type="transmembrane region" description="Helical" evidence="2">
    <location>
        <begin position="801"/>
        <end position="823"/>
    </location>
</feature>
<evidence type="ECO:0000313" key="6">
    <source>
        <dbReference type="Proteomes" id="UP001501175"/>
    </source>
</evidence>
<dbReference type="InterPro" id="IPR013783">
    <property type="entry name" value="Ig-like_fold"/>
</dbReference>
<dbReference type="Pfam" id="PF06580">
    <property type="entry name" value="His_kinase"/>
    <property type="match status" value="1"/>
</dbReference>
<comment type="caution">
    <text evidence="5">The sequence shown here is derived from an EMBL/GenBank/DDBJ whole genome shotgun (WGS) entry which is preliminary data.</text>
</comment>
<dbReference type="SUPFAM" id="SSF63829">
    <property type="entry name" value="Calcium-dependent phosphotriesterase"/>
    <property type="match status" value="3"/>
</dbReference>
<keyword evidence="5" id="KW-0808">Transferase</keyword>
<feature type="domain" description="Signal transduction histidine kinase internal region" evidence="3">
    <location>
        <begin position="850"/>
        <end position="930"/>
    </location>
</feature>
<keyword evidence="5" id="KW-0418">Kinase</keyword>
<keyword evidence="2" id="KW-0812">Transmembrane</keyword>
<dbReference type="InterPro" id="IPR036890">
    <property type="entry name" value="HATPase_C_sf"/>
</dbReference>
<keyword evidence="2" id="KW-1133">Transmembrane helix</keyword>
<evidence type="ECO:0000259" key="4">
    <source>
        <dbReference type="Pfam" id="PF07495"/>
    </source>
</evidence>
<evidence type="ECO:0000256" key="2">
    <source>
        <dbReference type="SAM" id="Phobius"/>
    </source>
</evidence>
<evidence type="ECO:0000256" key="1">
    <source>
        <dbReference type="ARBA" id="ARBA00022553"/>
    </source>
</evidence>
<keyword evidence="6" id="KW-1185">Reference proteome</keyword>
<dbReference type="Gene3D" id="2.60.40.10">
    <property type="entry name" value="Immunoglobulins"/>
    <property type="match status" value="1"/>
</dbReference>
<name>A0ABP8ML49_9BACT</name>
<dbReference type="InterPro" id="IPR015943">
    <property type="entry name" value="WD40/YVTN_repeat-like_dom_sf"/>
</dbReference>
<keyword evidence="2" id="KW-0472">Membrane</keyword>
<proteinExistence type="predicted"/>
<dbReference type="Gene3D" id="2.130.10.10">
    <property type="entry name" value="YVTN repeat-like/Quinoprotein amine dehydrogenase"/>
    <property type="match status" value="3"/>
</dbReference>
<dbReference type="Proteomes" id="UP001501175">
    <property type="component" value="Unassembled WGS sequence"/>
</dbReference>
<dbReference type="Pfam" id="PF07494">
    <property type="entry name" value="Reg_prop"/>
    <property type="match status" value="3"/>
</dbReference>
<reference evidence="6" key="1">
    <citation type="journal article" date="2019" name="Int. J. Syst. Evol. Microbiol.">
        <title>The Global Catalogue of Microorganisms (GCM) 10K type strain sequencing project: providing services to taxonomists for standard genome sequencing and annotation.</title>
        <authorList>
            <consortium name="The Broad Institute Genomics Platform"/>
            <consortium name="The Broad Institute Genome Sequencing Center for Infectious Disease"/>
            <person name="Wu L."/>
            <person name="Ma J."/>
        </authorList>
    </citation>
    <scope>NUCLEOTIDE SEQUENCE [LARGE SCALE GENOMIC DNA]</scope>
    <source>
        <strain evidence="6">JCM 17927</strain>
    </source>
</reference>
<accession>A0ABP8ML49</accession>
<dbReference type="Gene3D" id="3.30.565.10">
    <property type="entry name" value="Histidine kinase-like ATPase, C-terminal domain"/>
    <property type="match status" value="1"/>
</dbReference>
<dbReference type="GO" id="GO:0016301">
    <property type="term" value="F:kinase activity"/>
    <property type="evidence" value="ECO:0007669"/>
    <property type="project" value="UniProtKB-KW"/>
</dbReference>
<dbReference type="PANTHER" id="PTHR43547:SF2">
    <property type="entry name" value="HYBRID SIGNAL TRANSDUCTION HISTIDINE KINASE C"/>
    <property type="match status" value="1"/>
</dbReference>
<dbReference type="InterPro" id="IPR010559">
    <property type="entry name" value="Sig_transdc_His_kin_internal"/>
</dbReference>
<dbReference type="Pfam" id="PF07495">
    <property type="entry name" value="Y_Y_Y"/>
    <property type="match status" value="1"/>
</dbReference>
<feature type="domain" description="Two component regulator three Y" evidence="4">
    <location>
        <begin position="733"/>
        <end position="794"/>
    </location>
</feature>
<dbReference type="PANTHER" id="PTHR43547">
    <property type="entry name" value="TWO-COMPONENT HISTIDINE KINASE"/>
    <property type="match status" value="1"/>
</dbReference>
<protein>
    <submittedName>
        <fullName evidence="5">Sensor histidine kinase</fullName>
    </submittedName>
</protein>
<gene>
    <name evidence="5" type="ORF">GCM10023189_12870</name>
</gene>
<dbReference type="InterPro" id="IPR011123">
    <property type="entry name" value="Y_Y_Y"/>
</dbReference>
<dbReference type="InterPro" id="IPR011110">
    <property type="entry name" value="Reg_prop"/>
</dbReference>
<evidence type="ECO:0000313" key="5">
    <source>
        <dbReference type="EMBL" id="GAA4451192.1"/>
    </source>
</evidence>
<dbReference type="EMBL" id="BAABHD010000014">
    <property type="protein sequence ID" value="GAA4451192.1"/>
    <property type="molecule type" value="Genomic_DNA"/>
</dbReference>
<sequence>MFGLKHINRVKRRTNLLRTVLLLVLLSCPAVLWGQNTEARLYVTDEARFECLSVRDGLSNNFVTAIHQDAQGFLWVGTRDGLNKFDGYTFTVSQPGSPEPDNKPGYTHITNIHKDRNGLFWVSTLNKGLRRFDPQTARTIDYHNRATGNKPIQTDFGIFADQEDVFWIPALNGLNRFNPQTGDVTFYPFRGNFEWVSSVCKDNSGQLWLGTRHGLYRFDERSGQFTLFRLKPPQPSVHSSIPHLIESVYKDAAGTLWVGVFQIGLYRLNPITQQIIAFYPFKTKSLAGGHFYQNAMLEEGNMLWLGTDAGLQCINTQTGEVFTSPQRFSGPNRPGGNEVYALYKDRSGILWVGTNKGITKVEQHGLQFRTYQFMPDATNSRLPENNIEPAYIDRSGVIWLSNSPGPGGLYRFDAVQDKLTRYEARPTDPHGLIHNFITGDAILEDHTGILWVGAGETLHALDRQTGRFTRYPVGTFFWLIREDIFGKIWIDGNGISSLDRKTGKFTHYRHNPKDSTSLGDNGVGALLTSRTGDIWVGGMGISRLNQVTGKFTRYLPNLTHPAGHLNDLLISAFYEDSHGIIWIGTQHGGLNRFDPKTQLFTAFTTHDGLPSNQIRGMTGDSAGHLWLTTDRGLCRFNTTTKVCRNFDESDGLREDDFHFGSVQYRHGKLILHGHNGFSVFYPDSLRDNIPAPPVYITGFSVFDKPHPVDTRPIELGYQENFFSFEFAALSYRSVQKNQYAYQLEGVDPQWVYSGTRRSASYTDIAPGTYTFRVKGSNSDGVWSEKGTSVTLIIHPPWWRTWWFTALIVALVVSLIATGFHYRVEQIRREEVRKTKDVEQKAQFSKKLSEMEMQALRAQMNPHFIFNSLNSINRFIMKNEAEAASDYLSKFSKLIRLILQNSNAPGVTLENELNALQLYLELESLRFEKKFSFQIHCASGVELAYLEIPPLLIQPYVENAIWHGLMHKQGSGHIDISVACERDWLLCTVQDDGIGRQRAAELKSQSVTRNKSLGMTITAHRLALLNQGAERQTAVEVVDLVDSLGEPCGTRVQLKIPV</sequence>
<organism evidence="5 6">
    <name type="scientific">Nibrella saemangeumensis</name>
    <dbReference type="NCBI Taxonomy" id="1084526"/>
    <lineage>
        <taxon>Bacteria</taxon>
        <taxon>Pseudomonadati</taxon>
        <taxon>Bacteroidota</taxon>
        <taxon>Cytophagia</taxon>
        <taxon>Cytophagales</taxon>
        <taxon>Spirosomataceae</taxon>
        <taxon>Nibrella</taxon>
    </lineage>
</organism>
<evidence type="ECO:0000259" key="3">
    <source>
        <dbReference type="Pfam" id="PF06580"/>
    </source>
</evidence>
<dbReference type="SUPFAM" id="SSF55874">
    <property type="entry name" value="ATPase domain of HSP90 chaperone/DNA topoisomerase II/histidine kinase"/>
    <property type="match status" value="1"/>
</dbReference>